<evidence type="ECO:0000256" key="2">
    <source>
        <dbReference type="SAM" id="SignalP"/>
    </source>
</evidence>
<protein>
    <submittedName>
        <fullName evidence="3">Uncharacterized protein</fullName>
    </submittedName>
</protein>
<dbReference type="RefSeq" id="WP_285976731.1">
    <property type="nucleotide sequence ID" value="NZ_CP127221.1"/>
</dbReference>
<reference evidence="3 4" key="1">
    <citation type="submission" date="2023-06" db="EMBL/GenBank/DDBJ databases">
        <title>Altererythrobacter rubellus NBRC 112769 genome.</title>
        <authorList>
            <person name="Zhang K."/>
        </authorList>
    </citation>
    <scope>NUCLEOTIDE SEQUENCE [LARGE SCALE GENOMIC DNA]</scope>
    <source>
        <strain evidence="3 4">NBRC 112769</strain>
    </source>
</reference>
<name>A0A9Y2BBD2_9SPHN</name>
<feature type="chain" id="PRO_5040720022" evidence="2">
    <location>
        <begin position="25"/>
        <end position="177"/>
    </location>
</feature>
<keyword evidence="2" id="KW-0732">Signal</keyword>
<sequence>MMWRCASLALVLALSACKPPPTDADIAARDVTSNQSGPSAPIDSPDTEGAVWSDSPITTGRIIYGIPGQPPLLALGCGDMGDHPSILITRYALADEGAEAMAAFIGNGHIARIPVDATEIDNGSFWRTELSAFSEDLEVLTGTRQVAVTIPGAGRLVLNPSQRPAQFIEDCRASPSV</sequence>
<evidence type="ECO:0000256" key="1">
    <source>
        <dbReference type="SAM" id="MobiDB-lite"/>
    </source>
</evidence>
<dbReference type="Proteomes" id="UP001231445">
    <property type="component" value="Chromosome"/>
</dbReference>
<feature type="region of interest" description="Disordered" evidence="1">
    <location>
        <begin position="25"/>
        <end position="50"/>
    </location>
</feature>
<organism evidence="3 4">
    <name type="scientific">Altererythrobacter rubellus</name>
    <dbReference type="NCBI Taxonomy" id="2173831"/>
    <lineage>
        <taxon>Bacteria</taxon>
        <taxon>Pseudomonadati</taxon>
        <taxon>Pseudomonadota</taxon>
        <taxon>Alphaproteobacteria</taxon>
        <taxon>Sphingomonadales</taxon>
        <taxon>Erythrobacteraceae</taxon>
        <taxon>Altererythrobacter</taxon>
    </lineage>
</organism>
<evidence type="ECO:0000313" key="3">
    <source>
        <dbReference type="EMBL" id="WIW96425.1"/>
    </source>
</evidence>
<dbReference type="EMBL" id="CP127221">
    <property type="protein sequence ID" value="WIW96425.1"/>
    <property type="molecule type" value="Genomic_DNA"/>
</dbReference>
<evidence type="ECO:0000313" key="4">
    <source>
        <dbReference type="Proteomes" id="UP001231445"/>
    </source>
</evidence>
<dbReference type="KEGG" id="arue:QQX03_04800"/>
<accession>A0A9Y2BBD2</accession>
<dbReference type="PROSITE" id="PS51257">
    <property type="entry name" value="PROKAR_LIPOPROTEIN"/>
    <property type="match status" value="1"/>
</dbReference>
<keyword evidence="4" id="KW-1185">Reference proteome</keyword>
<dbReference type="AlphaFoldDB" id="A0A9Y2BBD2"/>
<proteinExistence type="predicted"/>
<feature type="signal peptide" evidence="2">
    <location>
        <begin position="1"/>
        <end position="24"/>
    </location>
</feature>
<gene>
    <name evidence="3" type="ORF">QQX03_04800</name>
</gene>